<evidence type="ECO:0000313" key="3">
    <source>
        <dbReference type="Proteomes" id="UP000826234"/>
    </source>
</evidence>
<evidence type="ECO:0000256" key="1">
    <source>
        <dbReference type="SAM" id="MobiDB-lite"/>
    </source>
</evidence>
<accession>A0ABQ7T1G4</accession>
<feature type="region of interest" description="Disordered" evidence="1">
    <location>
        <begin position="20"/>
        <end position="45"/>
    </location>
</feature>
<gene>
    <name evidence="2" type="ORF">JD844_006234</name>
</gene>
<organism evidence="2 3">
    <name type="scientific">Phrynosoma platyrhinos</name>
    <name type="common">Desert horned lizard</name>
    <dbReference type="NCBI Taxonomy" id="52577"/>
    <lineage>
        <taxon>Eukaryota</taxon>
        <taxon>Metazoa</taxon>
        <taxon>Chordata</taxon>
        <taxon>Craniata</taxon>
        <taxon>Vertebrata</taxon>
        <taxon>Euteleostomi</taxon>
        <taxon>Lepidosauria</taxon>
        <taxon>Squamata</taxon>
        <taxon>Bifurcata</taxon>
        <taxon>Unidentata</taxon>
        <taxon>Episquamata</taxon>
        <taxon>Toxicofera</taxon>
        <taxon>Iguania</taxon>
        <taxon>Phrynosomatidae</taxon>
        <taxon>Phrynosomatinae</taxon>
        <taxon>Phrynosoma</taxon>
    </lineage>
</organism>
<comment type="caution">
    <text evidence="2">The sequence shown here is derived from an EMBL/GenBank/DDBJ whole genome shotgun (WGS) entry which is preliminary data.</text>
</comment>
<evidence type="ECO:0000313" key="2">
    <source>
        <dbReference type="EMBL" id="KAH0623471.1"/>
    </source>
</evidence>
<keyword evidence="3" id="KW-1185">Reference proteome</keyword>
<dbReference type="EMBL" id="JAIPUX010001880">
    <property type="protein sequence ID" value="KAH0623471.1"/>
    <property type="molecule type" value="Genomic_DNA"/>
</dbReference>
<protein>
    <submittedName>
        <fullName evidence="2">Uncharacterized protein</fullName>
    </submittedName>
</protein>
<name>A0ABQ7T1G4_PHRPL</name>
<proteinExistence type="predicted"/>
<sequence length="97" mass="10181">MPLVLSNLTLISTPVEHAPVSTSCAPSAMPPASSNQPATAAHSAVHQMSLPSAMATSAVHDSISSTCQSFNRHSSTSITYQSKKRTFFVITNANLHS</sequence>
<reference evidence="2 3" key="1">
    <citation type="journal article" date="2022" name="Gigascience">
        <title>A chromosome-level genome assembly and annotation of the desert horned lizard, Phrynosoma platyrhinos, provides insight into chromosomal rearrangements among reptiles.</title>
        <authorList>
            <person name="Koochekian N."/>
            <person name="Ascanio A."/>
            <person name="Farleigh K."/>
            <person name="Card D.C."/>
            <person name="Schield D.R."/>
            <person name="Castoe T.A."/>
            <person name="Jezkova T."/>
        </authorList>
    </citation>
    <scope>NUCLEOTIDE SEQUENCE [LARGE SCALE GENOMIC DNA]</scope>
    <source>
        <strain evidence="2">NK-2021</strain>
    </source>
</reference>
<dbReference type="Proteomes" id="UP000826234">
    <property type="component" value="Unassembled WGS sequence"/>
</dbReference>
<feature type="compositionally biased region" description="Low complexity" evidence="1">
    <location>
        <begin position="23"/>
        <end position="38"/>
    </location>
</feature>